<dbReference type="InterPro" id="IPR036056">
    <property type="entry name" value="Fibrinogen-like_C"/>
</dbReference>
<dbReference type="SUPFAM" id="SSF56496">
    <property type="entry name" value="Fibrinogen C-terminal domain-like"/>
    <property type="match status" value="1"/>
</dbReference>
<accession>A0A7R8WBA4</accession>
<dbReference type="PANTHER" id="PTHR19143">
    <property type="entry name" value="FIBRINOGEN/TENASCIN/ANGIOPOEITIN"/>
    <property type="match status" value="1"/>
</dbReference>
<dbReference type="InterPro" id="IPR014716">
    <property type="entry name" value="Fibrinogen_a/b/g_C_1"/>
</dbReference>
<dbReference type="InterPro" id="IPR050373">
    <property type="entry name" value="Fibrinogen_C-term_domain"/>
</dbReference>
<dbReference type="AlphaFoldDB" id="A0A7R8WBA4"/>
<dbReference type="SMART" id="SM00186">
    <property type="entry name" value="FBG"/>
    <property type="match status" value="1"/>
</dbReference>
<protein>
    <submittedName>
        <fullName evidence="1">Uncharacterized protein</fullName>
    </submittedName>
</protein>
<name>A0A7R8WBA4_9CRUS</name>
<dbReference type="CDD" id="cd00087">
    <property type="entry name" value="FReD"/>
    <property type="match status" value="1"/>
</dbReference>
<evidence type="ECO:0000313" key="1">
    <source>
        <dbReference type="EMBL" id="CAD7228463.1"/>
    </source>
</evidence>
<proteinExistence type="predicted"/>
<dbReference type="PROSITE" id="PS00514">
    <property type="entry name" value="FIBRINOGEN_C_1"/>
    <property type="match status" value="1"/>
</dbReference>
<dbReference type="EMBL" id="OB661546">
    <property type="protein sequence ID" value="CAD7228463.1"/>
    <property type="molecule type" value="Genomic_DNA"/>
</dbReference>
<dbReference type="OrthoDB" id="6145874at2759"/>
<reference evidence="1" key="1">
    <citation type="submission" date="2020-11" db="EMBL/GenBank/DDBJ databases">
        <authorList>
            <person name="Tran Van P."/>
        </authorList>
    </citation>
    <scope>NUCLEOTIDE SEQUENCE</scope>
</reference>
<gene>
    <name evidence="1" type="ORF">CTOB1V02_LOCUS6346</name>
</gene>
<sequence>METAGERATSATLLSRPSTLITFLFCTFFTSAIAEVKDADIDYLKSKLDDINNGVQQLVNENMLKLTEKISDIETLVRNTDSNVMRLQEKAHIWEAFQQHVTAWNEQIKSVEQKIDLLKRIYLKSGKTPRSISAMLPPLPEESPTELQDCVSGMNNLQESIVASRKQVEEVQTTLEELQVTSCDKYSLEMALQRIDKKISEYVLSESPSDHAPNKRLDVRVVESTAGTIVDNIVSEMRTQFAKAVEALKDAMRREVDLVNPQASLKAFKDSIRAVEICCQAQTRFVKNAQSTTNHKLDHLDNIIRTHEFNEERRLAMTHDHVARQMHEIFDRVDKILVKLDHEFMAERSTTTSLNPQETTATATPKTGTAAKTCHQQRYEGVTTNGILCEVPLDVCSTTDWRSQRKSYCDQKTDEGGWTVIHRRGYFGLPVINFTKSWSEYRQGFGDLLKEFWIGNDLLHILTNSDDYVLRIELADFEGNFAFAEYHTFNVGPEVSQYLLQVGDYYGNASDAFSSHNGSQFSTFDRRNDLSHPCCPCVDSFGGGWWFNSCFEANLNGEYLLNPTDNDHYRGIIWELWKGDYSLKAAEMKIRPRWFSQHVIKKTWETPPPDP</sequence>
<organism evidence="1">
    <name type="scientific">Cyprideis torosa</name>
    <dbReference type="NCBI Taxonomy" id="163714"/>
    <lineage>
        <taxon>Eukaryota</taxon>
        <taxon>Metazoa</taxon>
        <taxon>Ecdysozoa</taxon>
        <taxon>Arthropoda</taxon>
        <taxon>Crustacea</taxon>
        <taxon>Oligostraca</taxon>
        <taxon>Ostracoda</taxon>
        <taxon>Podocopa</taxon>
        <taxon>Podocopida</taxon>
        <taxon>Cytherocopina</taxon>
        <taxon>Cytheroidea</taxon>
        <taxon>Cytherideidae</taxon>
        <taxon>Cyprideis</taxon>
    </lineage>
</organism>
<dbReference type="Gene3D" id="3.90.215.10">
    <property type="entry name" value="Gamma Fibrinogen, chain A, domain 1"/>
    <property type="match status" value="1"/>
</dbReference>
<dbReference type="InterPro" id="IPR002181">
    <property type="entry name" value="Fibrinogen_a/b/g_C_dom"/>
</dbReference>
<dbReference type="Pfam" id="PF00147">
    <property type="entry name" value="Fibrinogen_C"/>
    <property type="match status" value="1"/>
</dbReference>
<dbReference type="PANTHER" id="PTHR19143:SF459">
    <property type="entry name" value="FIBRINOGEN C-TERMINAL DOMAIN-CONTAINING PROTEIN"/>
    <property type="match status" value="1"/>
</dbReference>
<dbReference type="InterPro" id="IPR020837">
    <property type="entry name" value="Fibrinogen_CS"/>
</dbReference>
<dbReference type="PROSITE" id="PS51406">
    <property type="entry name" value="FIBRINOGEN_C_2"/>
    <property type="match status" value="1"/>
</dbReference>
<dbReference type="GO" id="GO:0005615">
    <property type="term" value="C:extracellular space"/>
    <property type="evidence" value="ECO:0007669"/>
    <property type="project" value="TreeGrafter"/>
</dbReference>